<dbReference type="EMBL" id="FOLQ01000001">
    <property type="protein sequence ID" value="SFC08918.1"/>
    <property type="molecule type" value="Genomic_DNA"/>
</dbReference>
<dbReference type="SMART" id="SM00382">
    <property type="entry name" value="AAA"/>
    <property type="match status" value="1"/>
</dbReference>
<dbReference type="GO" id="GO:0005524">
    <property type="term" value="F:ATP binding"/>
    <property type="evidence" value="ECO:0007669"/>
    <property type="project" value="UniProtKB-KW"/>
</dbReference>
<keyword evidence="8" id="KW-1185">Reference proteome</keyword>
<dbReference type="FunFam" id="3.40.50.300:FF:000032">
    <property type="entry name" value="Export ABC transporter ATP-binding protein"/>
    <property type="match status" value="1"/>
</dbReference>
<comment type="similarity">
    <text evidence="5">Belongs to the ABC transporter superfamily. Macrolide exporter (TC 3.A.1.122) family.</text>
</comment>
<dbReference type="InterPro" id="IPR003439">
    <property type="entry name" value="ABC_transporter-like_ATP-bd"/>
</dbReference>
<dbReference type="STRING" id="662367.SAMN05216167_101428"/>
<accession>A0A1I1GGC9</accession>
<keyword evidence="3 7" id="KW-0067">ATP-binding</keyword>
<sequence>MQPLLQTTDIRRNYGNLPVLKGIDLRIEPGEVVSIVGASGAGKTTLLQILGTLDRPDSGELHIAGQNVFTLNDRQLAQFRNERIGFVFQFNNLLPEFTALENVCLPGFISGKDEQAVRQRAESLLNTLSLGHRLNNLPSQMSGGEQQRTAVARALINEPAIVFADEPSGNLDSRNAEDLHQLFFRLRDELGQTFIIVTHNETLAALADRTVTIRDGILVN</sequence>
<dbReference type="InterPro" id="IPR003593">
    <property type="entry name" value="AAA+_ATPase"/>
</dbReference>
<keyword evidence="2" id="KW-0547">Nucleotide-binding</keyword>
<dbReference type="Proteomes" id="UP000198598">
    <property type="component" value="Unassembled WGS sequence"/>
</dbReference>
<evidence type="ECO:0000256" key="5">
    <source>
        <dbReference type="ARBA" id="ARBA00038388"/>
    </source>
</evidence>
<evidence type="ECO:0000256" key="4">
    <source>
        <dbReference type="ARBA" id="ARBA00022967"/>
    </source>
</evidence>
<protein>
    <submittedName>
        <fullName evidence="7">Lipoprotein-releasing system ATP-binding protein</fullName>
    </submittedName>
</protein>
<gene>
    <name evidence="7" type="ORF">SAMN05216167_101428</name>
</gene>
<dbReference type="GO" id="GO:0016887">
    <property type="term" value="F:ATP hydrolysis activity"/>
    <property type="evidence" value="ECO:0007669"/>
    <property type="project" value="InterPro"/>
</dbReference>
<proteinExistence type="inferred from homology"/>
<name>A0A1I1GGC9_9BACT</name>
<evidence type="ECO:0000256" key="3">
    <source>
        <dbReference type="ARBA" id="ARBA00022840"/>
    </source>
</evidence>
<dbReference type="GO" id="GO:0098796">
    <property type="term" value="C:membrane protein complex"/>
    <property type="evidence" value="ECO:0007669"/>
    <property type="project" value="UniProtKB-ARBA"/>
</dbReference>
<keyword evidence="7" id="KW-0449">Lipoprotein</keyword>
<dbReference type="PROSITE" id="PS50893">
    <property type="entry name" value="ABC_TRANSPORTER_2"/>
    <property type="match status" value="1"/>
</dbReference>
<evidence type="ECO:0000256" key="1">
    <source>
        <dbReference type="ARBA" id="ARBA00022448"/>
    </source>
</evidence>
<dbReference type="Gene3D" id="3.40.50.300">
    <property type="entry name" value="P-loop containing nucleotide triphosphate hydrolases"/>
    <property type="match status" value="1"/>
</dbReference>
<feature type="domain" description="ABC transporter" evidence="6">
    <location>
        <begin position="5"/>
        <end position="219"/>
    </location>
</feature>
<dbReference type="RefSeq" id="WP_093822797.1">
    <property type="nucleotide sequence ID" value="NZ_FOLQ01000001.1"/>
</dbReference>
<organism evidence="7 8">
    <name type="scientific">Spirosoma endophyticum</name>
    <dbReference type="NCBI Taxonomy" id="662367"/>
    <lineage>
        <taxon>Bacteria</taxon>
        <taxon>Pseudomonadati</taxon>
        <taxon>Bacteroidota</taxon>
        <taxon>Cytophagia</taxon>
        <taxon>Cytophagales</taxon>
        <taxon>Cytophagaceae</taxon>
        <taxon>Spirosoma</taxon>
    </lineage>
</organism>
<dbReference type="OrthoDB" id="1114670at2"/>
<dbReference type="AlphaFoldDB" id="A0A1I1GGC9"/>
<keyword evidence="1" id="KW-0813">Transport</keyword>
<evidence type="ECO:0000313" key="7">
    <source>
        <dbReference type="EMBL" id="SFC08918.1"/>
    </source>
</evidence>
<keyword evidence="4" id="KW-1278">Translocase</keyword>
<dbReference type="CDD" id="cd03255">
    <property type="entry name" value="ABC_MJ0796_LolCDE_FtsE"/>
    <property type="match status" value="1"/>
</dbReference>
<dbReference type="PANTHER" id="PTHR42798">
    <property type="entry name" value="LIPOPROTEIN-RELEASING SYSTEM ATP-BINDING PROTEIN LOLD"/>
    <property type="match status" value="1"/>
</dbReference>
<evidence type="ECO:0000313" key="8">
    <source>
        <dbReference type="Proteomes" id="UP000198598"/>
    </source>
</evidence>
<evidence type="ECO:0000256" key="2">
    <source>
        <dbReference type="ARBA" id="ARBA00022741"/>
    </source>
</evidence>
<dbReference type="Pfam" id="PF00005">
    <property type="entry name" value="ABC_tran"/>
    <property type="match status" value="1"/>
</dbReference>
<dbReference type="PANTHER" id="PTHR42798:SF7">
    <property type="entry name" value="ALPHA-D-RIBOSE 1-METHYLPHOSPHONATE 5-TRIPHOSPHATE SYNTHASE SUBUNIT PHNL"/>
    <property type="match status" value="1"/>
</dbReference>
<dbReference type="InterPro" id="IPR027417">
    <property type="entry name" value="P-loop_NTPase"/>
</dbReference>
<dbReference type="GO" id="GO:0022857">
    <property type="term" value="F:transmembrane transporter activity"/>
    <property type="evidence" value="ECO:0007669"/>
    <property type="project" value="UniProtKB-ARBA"/>
</dbReference>
<dbReference type="SUPFAM" id="SSF52540">
    <property type="entry name" value="P-loop containing nucleoside triphosphate hydrolases"/>
    <property type="match status" value="1"/>
</dbReference>
<reference evidence="7 8" key="1">
    <citation type="submission" date="2016-10" db="EMBL/GenBank/DDBJ databases">
        <authorList>
            <person name="de Groot N.N."/>
        </authorList>
    </citation>
    <scope>NUCLEOTIDE SEQUENCE [LARGE SCALE GENOMIC DNA]</scope>
    <source>
        <strain evidence="7 8">DSM 26130</strain>
    </source>
</reference>
<evidence type="ECO:0000259" key="6">
    <source>
        <dbReference type="PROSITE" id="PS50893"/>
    </source>
</evidence>
<dbReference type="InterPro" id="IPR017911">
    <property type="entry name" value="MacB-like_ATP-bd"/>
</dbReference>